<evidence type="ECO:0000313" key="2">
    <source>
        <dbReference type="EMBL" id="JAP59371.1"/>
    </source>
</evidence>
<feature type="compositionally biased region" description="Basic and acidic residues" evidence="1">
    <location>
        <begin position="87"/>
        <end position="99"/>
    </location>
</feature>
<feature type="non-terminal residue" evidence="2">
    <location>
        <position position="110"/>
    </location>
</feature>
<dbReference type="AlphaFoldDB" id="A0A0X3Q5S1"/>
<organism evidence="2">
    <name type="scientific">Schistocephalus solidus</name>
    <name type="common">Tapeworm</name>
    <dbReference type="NCBI Taxonomy" id="70667"/>
    <lineage>
        <taxon>Eukaryota</taxon>
        <taxon>Metazoa</taxon>
        <taxon>Spiralia</taxon>
        <taxon>Lophotrochozoa</taxon>
        <taxon>Platyhelminthes</taxon>
        <taxon>Cestoda</taxon>
        <taxon>Eucestoda</taxon>
        <taxon>Diphyllobothriidea</taxon>
        <taxon>Diphyllobothriidae</taxon>
        <taxon>Schistocephalus</taxon>
    </lineage>
</organism>
<feature type="compositionally biased region" description="Polar residues" evidence="1">
    <location>
        <begin position="100"/>
        <end position="110"/>
    </location>
</feature>
<reference evidence="2" key="1">
    <citation type="submission" date="2016-01" db="EMBL/GenBank/DDBJ databases">
        <title>Reference transcriptome for the parasite Schistocephalus solidus: insights into the molecular evolution of parasitism.</title>
        <authorList>
            <person name="Hebert F.O."/>
            <person name="Grambauer S."/>
            <person name="Barber I."/>
            <person name="Landry C.R."/>
            <person name="Aubin-Horth N."/>
        </authorList>
    </citation>
    <scope>NUCLEOTIDE SEQUENCE</scope>
</reference>
<gene>
    <name evidence="2" type="ORF">TR94013</name>
</gene>
<evidence type="ECO:0000256" key="1">
    <source>
        <dbReference type="SAM" id="MobiDB-lite"/>
    </source>
</evidence>
<proteinExistence type="predicted"/>
<feature type="compositionally biased region" description="Low complexity" evidence="1">
    <location>
        <begin position="49"/>
        <end position="61"/>
    </location>
</feature>
<accession>A0A0X3Q5S1</accession>
<dbReference type="EMBL" id="GEEE01003854">
    <property type="protein sequence ID" value="JAP59371.1"/>
    <property type="molecule type" value="Transcribed_RNA"/>
</dbReference>
<protein>
    <submittedName>
        <fullName evidence="2">Uncharacterized protein</fullName>
    </submittedName>
</protein>
<feature type="region of interest" description="Disordered" evidence="1">
    <location>
        <begin position="48"/>
        <end position="110"/>
    </location>
</feature>
<sequence length="110" mass="12320">MLGLKALAEAHVSPVRERHSCTCRLCHAPVDDVAHHRLAFLHFTDNRIAPSATDPTPTPAANHNKDAPVDRCSAQMPSPRAAMVPTRQERMRRSDEKIWRSQSCAKISRM</sequence>
<name>A0A0X3Q5S1_SCHSO</name>